<dbReference type="OrthoDB" id="6103632at2759"/>
<proteinExistence type="inferred from homology"/>
<dbReference type="Ensembl" id="ENSCSET00000002157.1">
    <property type="protein sequence ID" value="ENSCSEP00000002121.1"/>
    <property type="gene ID" value="ENSCSEG00000001431.1"/>
</dbReference>
<comment type="similarity">
    <text evidence="1">Belongs to the FAM83 family.</text>
</comment>
<dbReference type="GO" id="GO:0007165">
    <property type="term" value="P:signal transduction"/>
    <property type="evidence" value="ECO:0007669"/>
    <property type="project" value="TreeGrafter"/>
</dbReference>
<dbReference type="RefSeq" id="XP_024914502.1">
    <property type="nucleotide sequence ID" value="XM_025058734.1"/>
</dbReference>
<dbReference type="AlphaFoldDB" id="A0A3P8UN77"/>
<dbReference type="OMA" id="DGHIGAK"/>
<dbReference type="InterPro" id="IPR050944">
    <property type="entry name" value="FAM83"/>
</dbReference>
<reference evidence="4" key="3">
    <citation type="submission" date="2025-09" db="UniProtKB">
        <authorList>
            <consortium name="Ensembl"/>
        </authorList>
    </citation>
    <scope>IDENTIFICATION</scope>
</reference>
<organism evidence="4 5">
    <name type="scientific">Cynoglossus semilaevis</name>
    <name type="common">Tongue sole</name>
    <dbReference type="NCBI Taxonomy" id="244447"/>
    <lineage>
        <taxon>Eukaryota</taxon>
        <taxon>Metazoa</taxon>
        <taxon>Chordata</taxon>
        <taxon>Craniata</taxon>
        <taxon>Vertebrata</taxon>
        <taxon>Euteleostomi</taxon>
        <taxon>Actinopterygii</taxon>
        <taxon>Neopterygii</taxon>
        <taxon>Teleostei</taxon>
        <taxon>Neoteleostei</taxon>
        <taxon>Acanthomorphata</taxon>
        <taxon>Carangaria</taxon>
        <taxon>Pleuronectiformes</taxon>
        <taxon>Pleuronectoidei</taxon>
        <taxon>Cynoglossidae</taxon>
        <taxon>Cynoglossinae</taxon>
        <taxon>Cynoglossus</taxon>
    </lineage>
</organism>
<feature type="region of interest" description="Disordered" evidence="2">
    <location>
        <begin position="379"/>
        <end position="513"/>
    </location>
</feature>
<protein>
    <submittedName>
        <fullName evidence="4">Family with sequence similarity 83 member Fb</fullName>
    </submittedName>
</protein>
<evidence type="ECO:0000313" key="4">
    <source>
        <dbReference type="Ensembl" id="ENSCSEP00000002121.1"/>
    </source>
</evidence>
<name>A0A3P8UN77_CYNSE</name>
<feature type="region of interest" description="Disordered" evidence="2">
    <location>
        <begin position="303"/>
        <end position="335"/>
    </location>
</feature>
<feature type="compositionally biased region" description="Basic and acidic residues" evidence="2">
    <location>
        <begin position="409"/>
        <end position="419"/>
    </location>
</feature>
<dbReference type="InterPro" id="IPR012461">
    <property type="entry name" value="SACK1"/>
</dbReference>
<dbReference type="InParanoid" id="A0A3P8UN77"/>
<feature type="compositionally biased region" description="Basic and acidic residues" evidence="2">
    <location>
        <begin position="79"/>
        <end position="93"/>
    </location>
</feature>
<evidence type="ECO:0000259" key="3">
    <source>
        <dbReference type="Pfam" id="PF07894"/>
    </source>
</evidence>
<dbReference type="KEGG" id="csem:103383440"/>
<feature type="region of interest" description="Disordered" evidence="2">
    <location>
        <begin position="75"/>
        <end position="99"/>
    </location>
</feature>
<dbReference type="PANTHER" id="PTHR16181">
    <property type="entry name" value="PROTEIN FAM83A-RELATED"/>
    <property type="match status" value="1"/>
</dbReference>
<evidence type="ECO:0000256" key="1">
    <source>
        <dbReference type="ARBA" id="ARBA00006937"/>
    </source>
</evidence>
<dbReference type="GO" id="GO:0019901">
    <property type="term" value="F:protein kinase binding"/>
    <property type="evidence" value="ECO:0007669"/>
    <property type="project" value="TreeGrafter"/>
</dbReference>
<dbReference type="GeneTree" id="ENSGT00940000164021"/>
<reference evidence="4 5" key="1">
    <citation type="journal article" date="2014" name="Nat. Genet.">
        <title>Whole-genome sequence of a flatfish provides insights into ZW sex chromosome evolution and adaptation to a benthic lifestyle.</title>
        <authorList>
            <person name="Chen S."/>
            <person name="Zhang G."/>
            <person name="Shao C."/>
            <person name="Huang Q."/>
            <person name="Liu G."/>
            <person name="Zhang P."/>
            <person name="Song W."/>
            <person name="An N."/>
            <person name="Chalopin D."/>
            <person name="Volff J.N."/>
            <person name="Hong Y."/>
            <person name="Li Q."/>
            <person name="Sha Z."/>
            <person name="Zhou H."/>
            <person name="Xie M."/>
            <person name="Yu Q."/>
            <person name="Liu Y."/>
            <person name="Xiang H."/>
            <person name="Wang N."/>
            <person name="Wu K."/>
            <person name="Yang C."/>
            <person name="Zhou Q."/>
            <person name="Liao X."/>
            <person name="Yang L."/>
            <person name="Hu Q."/>
            <person name="Zhang J."/>
            <person name="Meng L."/>
            <person name="Jin L."/>
            <person name="Tian Y."/>
            <person name="Lian J."/>
            <person name="Yang J."/>
            <person name="Miao G."/>
            <person name="Liu S."/>
            <person name="Liang Z."/>
            <person name="Yan F."/>
            <person name="Li Y."/>
            <person name="Sun B."/>
            <person name="Zhang H."/>
            <person name="Zhang J."/>
            <person name="Zhu Y."/>
            <person name="Du M."/>
            <person name="Zhao Y."/>
            <person name="Schartl M."/>
            <person name="Tang Q."/>
            <person name="Wang J."/>
        </authorList>
    </citation>
    <scope>NUCLEOTIDE SEQUENCE</scope>
</reference>
<dbReference type="Proteomes" id="UP000265120">
    <property type="component" value="Chromosome 9"/>
</dbReference>
<feature type="compositionally biased region" description="Basic residues" evidence="2">
    <location>
        <begin position="420"/>
        <end position="432"/>
    </location>
</feature>
<dbReference type="CTD" id="492354"/>
<keyword evidence="5" id="KW-1185">Reference proteome</keyword>
<dbReference type="Gene3D" id="3.30.870.10">
    <property type="entry name" value="Endonuclease Chain A"/>
    <property type="match status" value="1"/>
</dbReference>
<dbReference type="Pfam" id="PF07894">
    <property type="entry name" value="SACK1"/>
    <property type="match status" value="1"/>
</dbReference>
<feature type="domain" description="Scaffolding anchor of CK1" evidence="3">
    <location>
        <begin position="17"/>
        <end position="287"/>
    </location>
</feature>
<feature type="compositionally biased region" description="Basic and acidic residues" evidence="2">
    <location>
        <begin position="454"/>
        <end position="475"/>
    </location>
</feature>
<dbReference type="RefSeq" id="XP_008314769.1">
    <property type="nucleotide sequence ID" value="XM_008316547.3"/>
</dbReference>
<feature type="compositionally biased region" description="Basic residues" evidence="2">
    <location>
        <begin position="502"/>
        <end position="513"/>
    </location>
</feature>
<evidence type="ECO:0000313" key="5">
    <source>
        <dbReference type="Proteomes" id="UP000265120"/>
    </source>
</evidence>
<feature type="compositionally biased region" description="Polar residues" evidence="2">
    <location>
        <begin position="434"/>
        <end position="453"/>
    </location>
</feature>
<reference evidence="4" key="2">
    <citation type="submission" date="2025-08" db="UniProtKB">
        <authorList>
            <consortium name="Ensembl"/>
        </authorList>
    </citation>
    <scope>IDENTIFICATION</scope>
</reference>
<sequence length="513" mass="57509">MAESQLVCMEDGHIGVKVPESKPEFYYSEEQRAALEELLKNGDGAFKTRLKDDKMTDFLSAREVKVLTSSFRNYDSEADTGRSKAEDRGDVDSGVHSTYWPQMSDTEVPQLDIGWPSGGLFKGVTRVAVHTHPPKENGPHIKEVVRRLIQEASKAIAIVMDLLTDLQILQDLMDAAFRRSVPIYILLDNQGVPHFLDMCSRLQIGAPHLRQIRVRTLQGVGFYMSFGKLPGSLSNKYMLIDGDKVVFGSYSFMWATSRMDRNMITVMTGQVVDFFDRDFRELYAISENLDLYKEFNVSRPAAGSTATIRSKVGPKRPPLPATTSRFQVSLGDSPRDKIEVPAHKYYNPKYSLAFGDALRPTGSLQEKGPKRGSTMARLAEELDDGTPRVTTSEKGERLSPLPSDAPSDTFKRERGETLNKKGKQTLKQKLFGRKSSNQPTKQNLPNSTSATRQSELRRTEEGEEKVEVVGRESSRWKGKKMGKKTESQQTINAVHDNESVKSRGRGKKKCTIS</sequence>
<dbReference type="PANTHER" id="PTHR16181:SF17">
    <property type="entry name" value="FAMILY WITH SEQUENCE SIMILARITY 83 MEMBER FB"/>
    <property type="match status" value="1"/>
</dbReference>
<dbReference type="SUPFAM" id="SSF56024">
    <property type="entry name" value="Phospholipase D/nuclease"/>
    <property type="match status" value="1"/>
</dbReference>
<accession>A0A3P8UN77</accession>
<dbReference type="GeneID" id="103383440"/>
<evidence type="ECO:0000256" key="2">
    <source>
        <dbReference type="SAM" id="MobiDB-lite"/>
    </source>
</evidence>